<dbReference type="GO" id="GO:0030163">
    <property type="term" value="P:protein catabolic process"/>
    <property type="evidence" value="ECO:0007669"/>
    <property type="project" value="UniProtKB-UniRule"/>
</dbReference>
<dbReference type="GO" id="GO:0005737">
    <property type="term" value="C:cytoplasm"/>
    <property type="evidence" value="ECO:0007669"/>
    <property type="project" value="UniProtKB-SubCell"/>
</dbReference>
<dbReference type="FunFam" id="3.30.70.3550:FF:000001">
    <property type="entry name" value="Leucyl/phenylalanyl-tRNA--protein transferase"/>
    <property type="match status" value="1"/>
</dbReference>
<evidence type="ECO:0000313" key="16">
    <source>
        <dbReference type="EMBL" id="QID18129.1"/>
    </source>
</evidence>
<dbReference type="KEGG" id="azq:G3580_11065"/>
<evidence type="ECO:0000256" key="2">
    <source>
        <dbReference type="ARBA" id="ARBA00022490"/>
    </source>
</evidence>
<dbReference type="RefSeq" id="WP_173765487.1">
    <property type="nucleotide sequence ID" value="NZ_CP048836.1"/>
</dbReference>
<comment type="catalytic activity">
    <reaction evidence="7 15">
        <text>N-terminal L-lysyl-[protein] + L-leucyl-tRNA(Leu) = N-terminal L-leucyl-L-lysyl-[protein] + tRNA(Leu) + H(+)</text>
        <dbReference type="Rhea" id="RHEA:12340"/>
        <dbReference type="Rhea" id="RHEA-COMP:9613"/>
        <dbReference type="Rhea" id="RHEA-COMP:9622"/>
        <dbReference type="Rhea" id="RHEA-COMP:12670"/>
        <dbReference type="Rhea" id="RHEA-COMP:12671"/>
        <dbReference type="ChEBI" id="CHEBI:15378"/>
        <dbReference type="ChEBI" id="CHEBI:65249"/>
        <dbReference type="ChEBI" id="CHEBI:78442"/>
        <dbReference type="ChEBI" id="CHEBI:78494"/>
        <dbReference type="ChEBI" id="CHEBI:133043"/>
        <dbReference type="EC" id="2.3.2.6"/>
    </reaction>
</comment>
<dbReference type="InterPro" id="IPR042221">
    <property type="entry name" value="Leu/Phe-tRNA_Trfase_N"/>
</dbReference>
<sequence length="230" mass="25758">MIPWLTEPDFPPTERALTEPNGLLAAGGALTPEWLLAAYRRGIFPWFSEGEPILWWSPDPRMILRPGEVKVSRSLGKTLRQGRFEVRYDTAFAEVIHACGQLRAQSTGTWITPHMELAYRRLHELGHAHSVETWQDGRLVGGLYGVALDRAFFGESMFSLVSDASKVALVHLCRRLERLGFGVIDCQMATDHLRSMGGVDVPRAQFVRALDRLIGPKSPPQRWPASDDIG</sequence>
<dbReference type="NCBIfam" id="TIGR00667">
    <property type="entry name" value="aat"/>
    <property type="match status" value="1"/>
</dbReference>
<evidence type="ECO:0000256" key="3">
    <source>
        <dbReference type="ARBA" id="ARBA00022679"/>
    </source>
</evidence>
<organism evidence="16 17">
    <name type="scientific">Nitrogeniibacter mangrovi</name>
    <dbReference type="NCBI Taxonomy" id="2016596"/>
    <lineage>
        <taxon>Bacteria</taxon>
        <taxon>Pseudomonadati</taxon>
        <taxon>Pseudomonadota</taxon>
        <taxon>Betaproteobacteria</taxon>
        <taxon>Rhodocyclales</taxon>
        <taxon>Zoogloeaceae</taxon>
        <taxon>Nitrogeniibacter</taxon>
    </lineage>
</organism>
<proteinExistence type="inferred from homology"/>
<name>A0A6C1B544_9RHOO</name>
<comment type="catalytic activity">
    <reaction evidence="6 15">
        <text>N-terminal L-arginyl-[protein] + L-leucyl-tRNA(Leu) = N-terminal L-leucyl-L-arginyl-[protein] + tRNA(Leu) + H(+)</text>
        <dbReference type="Rhea" id="RHEA:50416"/>
        <dbReference type="Rhea" id="RHEA-COMP:9613"/>
        <dbReference type="Rhea" id="RHEA-COMP:9622"/>
        <dbReference type="Rhea" id="RHEA-COMP:12672"/>
        <dbReference type="Rhea" id="RHEA-COMP:12673"/>
        <dbReference type="ChEBI" id="CHEBI:15378"/>
        <dbReference type="ChEBI" id="CHEBI:64719"/>
        <dbReference type="ChEBI" id="CHEBI:78442"/>
        <dbReference type="ChEBI" id="CHEBI:78494"/>
        <dbReference type="ChEBI" id="CHEBI:133044"/>
        <dbReference type="EC" id="2.3.2.6"/>
    </reaction>
</comment>
<evidence type="ECO:0000256" key="13">
    <source>
        <dbReference type="ARBA" id="ARBA00077165"/>
    </source>
</evidence>
<keyword evidence="3 15" id="KW-0808">Transferase</keyword>
<comment type="similarity">
    <text evidence="9 15">Belongs to the L/F-transferase family.</text>
</comment>
<comment type="function">
    <text evidence="8 15">Functions in the N-end rule pathway of protein degradation where it conjugates Leu, Phe and, less efficiently, Met from aminoacyl-tRNAs to the N-termini of proteins containing an N-terminal arginine or lysine.</text>
</comment>
<dbReference type="EMBL" id="CP048836">
    <property type="protein sequence ID" value="QID18129.1"/>
    <property type="molecule type" value="Genomic_DNA"/>
</dbReference>
<evidence type="ECO:0000256" key="10">
    <source>
        <dbReference type="ARBA" id="ARBA00066767"/>
    </source>
</evidence>
<evidence type="ECO:0000256" key="9">
    <source>
        <dbReference type="ARBA" id="ARBA00061535"/>
    </source>
</evidence>
<keyword evidence="2 15" id="KW-0963">Cytoplasm</keyword>
<dbReference type="AlphaFoldDB" id="A0A6C1B544"/>
<keyword evidence="17" id="KW-1185">Reference proteome</keyword>
<comment type="subcellular location">
    <subcellularLocation>
        <location evidence="1 15">Cytoplasm</location>
    </subcellularLocation>
</comment>
<dbReference type="EC" id="2.3.2.6" evidence="10 15"/>
<dbReference type="InterPro" id="IPR004616">
    <property type="entry name" value="Leu/Phe-tRNA_Trfase"/>
</dbReference>
<evidence type="ECO:0000256" key="6">
    <source>
        <dbReference type="ARBA" id="ARBA00050652"/>
    </source>
</evidence>
<dbReference type="GO" id="GO:0008914">
    <property type="term" value="F:leucyl-tRNA--protein transferase activity"/>
    <property type="evidence" value="ECO:0007669"/>
    <property type="project" value="UniProtKB-UniRule"/>
</dbReference>
<evidence type="ECO:0000256" key="7">
    <source>
        <dbReference type="ARBA" id="ARBA00051538"/>
    </source>
</evidence>
<evidence type="ECO:0000256" key="4">
    <source>
        <dbReference type="ARBA" id="ARBA00023315"/>
    </source>
</evidence>
<gene>
    <name evidence="15" type="primary">aat</name>
    <name evidence="16" type="ORF">G3580_11065</name>
</gene>
<evidence type="ECO:0000313" key="17">
    <source>
        <dbReference type="Proteomes" id="UP000501991"/>
    </source>
</evidence>
<dbReference type="HAMAP" id="MF_00688">
    <property type="entry name" value="Leu_Phe_trans"/>
    <property type="match status" value="1"/>
</dbReference>
<reference evidence="16 17" key="1">
    <citation type="submission" date="2020-02" db="EMBL/GenBank/DDBJ databases">
        <title>Nitrogenibacter mangrovi gen. nov., sp. nov. isolated from mangrove sediment, a denitrifying betaproteobacterium.</title>
        <authorList>
            <person name="Liao H."/>
            <person name="Tian Y."/>
        </authorList>
    </citation>
    <scope>NUCLEOTIDE SEQUENCE [LARGE SCALE GENOMIC DNA]</scope>
    <source>
        <strain evidence="16 17">M9-3-2</strain>
    </source>
</reference>
<dbReference type="InterPro" id="IPR042203">
    <property type="entry name" value="Leu/Phe-tRNA_Trfase_C"/>
</dbReference>
<dbReference type="Proteomes" id="UP000501991">
    <property type="component" value="Chromosome"/>
</dbReference>
<evidence type="ECO:0000256" key="11">
    <source>
        <dbReference type="ARBA" id="ARBA00074372"/>
    </source>
</evidence>
<dbReference type="Gene3D" id="3.30.70.3550">
    <property type="entry name" value="Leucyl/phenylalanyl-tRNA-protein transferase, N-terminal domain"/>
    <property type="match status" value="1"/>
</dbReference>
<comment type="catalytic activity">
    <reaction evidence="5 15">
        <text>L-phenylalanyl-tRNA(Phe) + an N-terminal L-alpha-aminoacyl-[protein] = an N-terminal L-phenylalanyl-L-alpha-aminoacyl-[protein] + tRNA(Phe)</text>
        <dbReference type="Rhea" id="RHEA:43632"/>
        <dbReference type="Rhea" id="RHEA-COMP:9668"/>
        <dbReference type="Rhea" id="RHEA-COMP:9699"/>
        <dbReference type="Rhea" id="RHEA-COMP:10636"/>
        <dbReference type="Rhea" id="RHEA-COMP:10637"/>
        <dbReference type="ChEBI" id="CHEBI:78442"/>
        <dbReference type="ChEBI" id="CHEBI:78531"/>
        <dbReference type="ChEBI" id="CHEBI:78597"/>
        <dbReference type="ChEBI" id="CHEBI:83561"/>
        <dbReference type="EC" id="2.3.2.6"/>
    </reaction>
</comment>
<evidence type="ECO:0000256" key="14">
    <source>
        <dbReference type="ARBA" id="ARBA00083640"/>
    </source>
</evidence>
<evidence type="ECO:0000256" key="8">
    <source>
        <dbReference type="ARBA" id="ARBA00054043"/>
    </source>
</evidence>
<protein>
    <recommendedName>
        <fullName evidence="11 15">Leucyl/phenylalanyl-tRNA--protein transferase</fullName>
        <ecNumber evidence="10 15">2.3.2.6</ecNumber>
    </recommendedName>
    <alternativeName>
        <fullName evidence="12 15">L/F-transferase</fullName>
    </alternativeName>
    <alternativeName>
        <fullName evidence="13 15">Leucyltransferase</fullName>
    </alternativeName>
    <alternativeName>
        <fullName evidence="14 15">Phenyalanyltransferase</fullName>
    </alternativeName>
</protein>
<dbReference type="InterPro" id="IPR016181">
    <property type="entry name" value="Acyl_CoA_acyltransferase"/>
</dbReference>
<dbReference type="Pfam" id="PF03588">
    <property type="entry name" value="Leu_Phe_trans"/>
    <property type="match status" value="1"/>
</dbReference>
<dbReference type="PANTHER" id="PTHR30098">
    <property type="entry name" value="LEUCYL/PHENYLALANYL-TRNA--PROTEIN TRANSFERASE"/>
    <property type="match status" value="1"/>
</dbReference>
<dbReference type="PANTHER" id="PTHR30098:SF2">
    <property type="entry name" value="LEUCYL_PHENYLALANYL-TRNA--PROTEIN TRANSFERASE"/>
    <property type="match status" value="1"/>
</dbReference>
<dbReference type="Gene3D" id="3.40.630.70">
    <property type="entry name" value="Leucyl/phenylalanyl-tRNA-protein transferase, C-terminal domain"/>
    <property type="match status" value="1"/>
</dbReference>
<evidence type="ECO:0000256" key="5">
    <source>
        <dbReference type="ARBA" id="ARBA00050607"/>
    </source>
</evidence>
<evidence type="ECO:0000256" key="15">
    <source>
        <dbReference type="HAMAP-Rule" id="MF_00688"/>
    </source>
</evidence>
<evidence type="ECO:0000256" key="12">
    <source>
        <dbReference type="ARBA" id="ARBA00077136"/>
    </source>
</evidence>
<evidence type="ECO:0000256" key="1">
    <source>
        <dbReference type="ARBA" id="ARBA00004496"/>
    </source>
</evidence>
<dbReference type="FunFam" id="3.40.630.70:FF:000001">
    <property type="entry name" value="Leucyl/phenylalanyl-tRNA--protein transferase"/>
    <property type="match status" value="1"/>
</dbReference>
<keyword evidence="4 15" id="KW-0012">Acyltransferase</keyword>
<accession>A0A6C1B544</accession>
<dbReference type="SUPFAM" id="SSF55729">
    <property type="entry name" value="Acyl-CoA N-acyltransferases (Nat)"/>
    <property type="match status" value="1"/>
</dbReference>